<evidence type="ECO:0008006" key="4">
    <source>
        <dbReference type="Google" id="ProtNLM"/>
    </source>
</evidence>
<reference evidence="3" key="1">
    <citation type="submission" date="2009-09" db="EMBL/GenBank/DDBJ databases">
        <title>The complete genome of Kribbella flavida DSM 17836.</title>
        <authorList>
            <consortium name="US DOE Joint Genome Institute (JGI-PGF)"/>
            <person name="Lucas S."/>
            <person name="Copeland A."/>
            <person name="Lapidus A."/>
            <person name="Glavina del Rio T."/>
            <person name="Dalin E."/>
            <person name="Tice H."/>
            <person name="Bruce D."/>
            <person name="Goodwin L."/>
            <person name="Pitluck S."/>
            <person name="Kyrpides N."/>
            <person name="Mavromatis K."/>
            <person name="Ivanova N."/>
            <person name="Saunders E."/>
            <person name="Brettin T."/>
            <person name="Detter J.C."/>
            <person name="Han C."/>
            <person name="Larimer F."/>
            <person name="Land M."/>
            <person name="Hauser L."/>
            <person name="Markowitz V."/>
            <person name="Cheng J.-F."/>
            <person name="Hugenholtz P."/>
            <person name="Woyke T."/>
            <person name="Wu D."/>
            <person name="Pukall R."/>
            <person name="Klenk H.-P."/>
            <person name="Eisen J.A."/>
        </authorList>
    </citation>
    <scope>NUCLEOTIDE SEQUENCE [LARGE SCALE GENOMIC DNA]</scope>
    <source>
        <strain evidence="3">DSM 17836 / JCM 10339 / NBRC 14399</strain>
    </source>
</reference>
<dbReference type="HOGENOM" id="CLU_2436979_0_0_11"/>
<keyword evidence="3" id="KW-1185">Reference proteome</keyword>
<protein>
    <recommendedName>
        <fullName evidence="4">Secreted protein</fullName>
    </recommendedName>
</protein>
<evidence type="ECO:0000313" key="3">
    <source>
        <dbReference type="Proteomes" id="UP000007967"/>
    </source>
</evidence>
<dbReference type="Proteomes" id="UP000007967">
    <property type="component" value="Chromosome"/>
</dbReference>
<feature type="signal peptide" evidence="1">
    <location>
        <begin position="1"/>
        <end position="30"/>
    </location>
</feature>
<reference evidence="2 3" key="2">
    <citation type="journal article" date="2010" name="Stand. Genomic Sci.">
        <title>Complete genome sequence of Kribbella flavida type strain (IFO 14399).</title>
        <authorList>
            <person name="Pukall R."/>
            <person name="Lapidus A."/>
            <person name="Glavina Del Rio T."/>
            <person name="Copeland A."/>
            <person name="Tice H."/>
            <person name="Cheng J.-F."/>
            <person name="Lucas S."/>
            <person name="Chen F."/>
            <person name="Nolan M."/>
            <person name="LaButti K."/>
            <person name="Pati A."/>
            <person name="Ivanova N."/>
            <person name="Mavrommatis K."/>
            <person name="Mikhailova N."/>
            <person name="Pitluck S."/>
            <person name="Bruce D."/>
            <person name="Goodwin L."/>
            <person name="Land M."/>
            <person name="Hauser L."/>
            <person name="Chang Y.-J."/>
            <person name="Jeffries C.D."/>
            <person name="Chen A."/>
            <person name="Palaniappan K."/>
            <person name="Chain P."/>
            <person name="Rohde M."/>
            <person name="Goeker M."/>
            <person name="Bristow J."/>
            <person name="Eisen J.A."/>
            <person name="Markowitz V."/>
            <person name="Hugenholtz P."/>
            <person name="Kyrpides N.C."/>
            <person name="Klenk H.-P."/>
            <person name="Brettin T."/>
        </authorList>
    </citation>
    <scope>NUCLEOTIDE SEQUENCE [LARGE SCALE GENOMIC DNA]</scope>
    <source>
        <strain evidence="3">DSM 17836 / JCM 10339 / NBRC 14399</strain>
    </source>
</reference>
<gene>
    <name evidence="2" type="ordered locus">Kfla_5319</name>
</gene>
<organism evidence="2 3">
    <name type="scientific">Kribbella flavida (strain DSM 17836 / JCM 10339 / NBRC 14399)</name>
    <dbReference type="NCBI Taxonomy" id="479435"/>
    <lineage>
        <taxon>Bacteria</taxon>
        <taxon>Bacillati</taxon>
        <taxon>Actinomycetota</taxon>
        <taxon>Actinomycetes</taxon>
        <taxon>Propionibacteriales</taxon>
        <taxon>Kribbellaceae</taxon>
        <taxon>Kribbella</taxon>
    </lineage>
</organism>
<evidence type="ECO:0000256" key="1">
    <source>
        <dbReference type="SAM" id="SignalP"/>
    </source>
</evidence>
<dbReference type="AlphaFoldDB" id="D2PL77"/>
<evidence type="ECO:0000313" key="2">
    <source>
        <dbReference type="EMBL" id="ADB34332.1"/>
    </source>
</evidence>
<accession>D2PL77</accession>
<keyword evidence="1" id="KW-0732">Signal</keyword>
<dbReference type="RefSeq" id="WP_012922886.1">
    <property type="nucleotide sequence ID" value="NC_013729.1"/>
</dbReference>
<dbReference type="KEGG" id="kfl:Kfla_5319"/>
<feature type="chain" id="PRO_5003033154" description="Secreted protein" evidence="1">
    <location>
        <begin position="31"/>
        <end position="90"/>
    </location>
</feature>
<proteinExistence type="predicted"/>
<dbReference type="STRING" id="479435.Kfla_5319"/>
<name>D2PL77_KRIFD</name>
<sequence length="90" mass="9700">MRLKSVTVRAGFATAVVAATLGIIAPAAHAQPSAAATETSGVSAQGFEYRGIYHYIECQNRKAATIAIGGYAECRWRVPLLPDYRELWST</sequence>
<dbReference type="EMBL" id="CP001736">
    <property type="protein sequence ID" value="ADB34332.1"/>
    <property type="molecule type" value="Genomic_DNA"/>
</dbReference>